<dbReference type="GO" id="GO:0004252">
    <property type="term" value="F:serine-type endopeptidase activity"/>
    <property type="evidence" value="ECO:0007669"/>
    <property type="project" value="InterPro"/>
</dbReference>
<dbReference type="Proteomes" id="UP000182429">
    <property type="component" value="Unassembled WGS sequence"/>
</dbReference>
<comment type="subcellular location">
    <subcellularLocation>
        <location evidence="1">Endomembrane system</location>
    </subcellularLocation>
</comment>
<dbReference type="Pfam" id="PF00717">
    <property type="entry name" value="Peptidase_S24"/>
    <property type="match status" value="1"/>
</dbReference>
<evidence type="ECO:0000256" key="1">
    <source>
        <dbReference type="ARBA" id="ARBA00004308"/>
    </source>
</evidence>
<organism evidence="3 4">
    <name type="scientific">Kandleria vitulina</name>
    <dbReference type="NCBI Taxonomy" id="1630"/>
    <lineage>
        <taxon>Bacteria</taxon>
        <taxon>Bacillati</taxon>
        <taxon>Bacillota</taxon>
        <taxon>Erysipelotrichia</taxon>
        <taxon>Erysipelotrichales</taxon>
        <taxon>Coprobacillaceae</taxon>
        <taxon>Kandleria</taxon>
    </lineage>
</organism>
<feature type="domain" description="Peptidase S24/S26A/S26B/S26C" evidence="2">
    <location>
        <begin position="1"/>
        <end position="49"/>
    </location>
</feature>
<reference evidence="3 4" key="1">
    <citation type="submission" date="2016-10" db="EMBL/GenBank/DDBJ databases">
        <authorList>
            <person name="de Groot N.N."/>
        </authorList>
    </citation>
    <scope>NUCLEOTIDE SEQUENCE [LARGE SCALE GENOMIC DNA]</scope>
    <source>
        <strain evidence="3 4">S3b</strain>
    </source>
</reference>
<dbReference type="EMBL" id="FNNF01000012">
    <property type="protein sequence ID" value="SDW38879.1"/>
    <property type="molecule type" value="Genomic_DNA"/>
</dbReference>
<evidence type="ECO:0000313" key="4">
    <source>
        <dbReference type="Proteomes" id="UP000182429"/>
    </source>
</evidence>
<protein>
    <submittedName>
        <fullName evidence="3">Peptidase S24-like</fullName>
    </submittedName>
</protein>
<dbReference type="InterPro" id="IPR036286">
    <property type="entry name" value="LexA/Signal_pep-like_sf"/>
</dbReference>
<dbReference type="GO" id="GO:0012505">
    <property type="term" value="C:endomembrane system"/>
    <property type="evidence" value="ECO:0007669"/>
    <property type="project" value="UniProtKB-SubCell"/>
</dbReference>
<dbReference type="Gene3D" id="2.10.109.10">
    <property type="entry name" value="Umud Fragment, subunit A"/>
    <property type="match status" value="2"/>
</dbReference>
<gene>
    <name evidence="3" type="ORF">SAMN04487759_11226</name>
</gene>
<dbReference type="GO" id="GO:0006465">
    <property type="term" value="P:signal peptide processing"/>
    <property type="evidence" value="ECO:0007669"/>
    <property type="project" value="InterPro"/>
</dbReference>
<proteinExistence type="predicted"/>
<evidence type="ECO:0000313" key="3">
    <source>
        <dbReference type="EMBL" id="SDW38879.1"/>
    </source>
</evidence>
<dbReference type="InterPro" id="IPR015927">
    <property type="entry name" value="Peptidase_S24_S26A/B/C"/>
</dbReference>
<dbReference type="SUPFAM" id="SSF51306">
    <property type="entry name" value="LexA/Signal peptidase"/>
    <property type="match status" value="1"/>
</dbReference>
<dbReference type="AlphaFoldDB" id="A0A1H2T6H0"/>
<name>A0A1H2T6H0_9FIRM</name>
<evidence type="ECO:0000259" key="2">
    <source>
        <dbReference type="Pfam" id="PF00717"/>
    </source>
</evidence>
<sequence length="78" mass="9066">MTPSIEDGQYVIVRKKKRYKYNDIIVFTFDHRYYVKRVQSVYQDGYFVLGDCFSSSVDSRTMGLINSKDIIGSVLVVI</sequence>
<dbReference type="CDD" id="cd06530">
    <property type="entry name" value="S26_SPase_I"/>
    <property type="match status" value="1"/>
</dbReference>
<dbReference type="InterPro" id="IPR019533">
    <property type="entry name" value="Peptidase_S26"/>
</dbReference>
<dbReference type="STRING" id="1630.SAMN05216514_10682"/>
<accession>A0A1H2T6H0</accession>